<dbReference type="PANTHER" id="PTHR33442:SF5">
    <property type="entry name" value="BIFUNCTIONAL TRANS-3-HYDROXY-L-PROLINE DEHYDRATASE_2-EPIMERASE"/>
    <property type="match status" value="1"/>
</dbReference>
<accession>A0ABN2BBX5</accession>
<dbReference type="PIRSF" id="PIRSF029792">
    <property type="entry name" value="Pro_racemase"/>
    <property type="match status" value="1"/>
</dbReference>
<evidence type="ECO:0000313" key="2">
    <source>
        <dbReference type="EMBL" id="GAA1537939.1"/>
    </source>
</evidence>
<keyword evidence="3" id="KW-1185">Reference proteome</keyword>
<dbReference type="InterPro" id="IPR008794">
    <property type="entry name" value="Pro_racemase_fam"/>
</dbReference>
<dbReference type="SFLD" id="SFLDS00028">
    <property type="entry name" value="Proline_Racemase"/>
    <property type="match status" value="1"/>
</dbReference>
<dbReference type="SUPFAM" id="SSF54506">
    <property type="entry name" value="Diaminopimelate epimerase-like"/>
    <property type="match status" value="1"/>
</dbReference>
<sequence length="361" mass="37864">MHTNRLIQTVEAHTEGLPVRVVTGGVGAFPGSTMAERRDWFIENSDDLRTFLMCEPRGNGWLSGAILQPPTRDDADWGVLFIEVTGVLPMCGAGTIAVATVLVETGMVAVTSQVTRVRLDTPIGLITAEVAVQNGQAESVTIVNVPSYAHALDQIVEVPGRGELSCDIGFGGNFYAFVNAAEVGTAGVAGTSSTGIPFDRDRSEDFIAAGRDIMAAVNEQMEPVHPVTGYRGCEHVVFLAPTAAEGATAAEATTAAESTATSAADARHVLINAPGWLDRSPGGTGTSALMAVHHARGELGLNADFVNEFFIGTSFTGRLVEETDVGGHTAVIPTITGRSWLTGTAQYTLDPTDPFPHGFVL</sequence>
<proteinExistence type="inferred from homology"/>
<organism evidence="2 3">
    <name type="scientific">Brevibacterium picturae</name>
    <dbReference type="NCBI Taxonomy" id="260553"/>
    <lineage>
        <taxon>Bacteria</taxon>
        <taxon>Bacillati</taxon>
        <taxon>Actinomycetota</taxon>
        <taxon>Actinomycetes</taxon>
        <taxon>Micrococcales</taxon>
        <taxon>Brevibacteriaceae</taxon>
        <taxon>Brevibacterium</taxon>
    </lineage>
</organism>
<evidence type="ECO:0000313" key="3">
    <source>
        <dbReference type="Proteomes" id="UP001501791"/>
    </source>
</evidence>
<dbReference type="EMBL" id="BAAALY010000004">
    <property type="protein sequence ID" value="GAA1537939.1"/>
    <property type="molecule type" value="Genomic_DNA"/>
</dbReference>
<gene>
    <name evidence="2" type="ORF">GCM10009691_11430</name>
</gene>
<name>A0ABN2BBX5_9MICO</name>
<protein>
    <submittedName>
        <fullName evidence="2">Proline racemase family protein</fullName>
    </submittedName>
</protein>
<reference evidence="2 3" key="1">
    <citation type="journal article" date="2019" name="Int. J. Syst. Evol. Microbiol.">
        <title>The Global Catalogue of Microorganisms (GCM) 10K type strain sequencing project: providing services to taxonomists for standard genome sequencing and annotation.</title>
        <authorList>
            <consortium name="The Broad Institute Genomics Platform"/>
            <consortium name="The Broad Institute Genome Sequencing Center for Infectious Disease"/>
            <person name="Wu L."/>
            <person name="Ma J."/>
        </authorList>
    </citation>
    <scope>NUCLEOTIDE SEQUENCE [LARGE SCALE GENOMIC DNA]</scope>
    <source>
        <strain evidence="2 3">JCM 13319</strain>
    </source>
</reference>
<dbReference type="Gene3D" id="3.10.310.10">
    <property type="entry name" value="Diaminopimelate Epimerase, Chain A, domain 1"/>
    <property type="match status" value="2"/>
</dbReference>
<comment type="caution">
    <text evidence="2">The sequence shown here is derived from an EMBL/GenBank/DDBJ whole genome shotgun (WGS) entry which is preliminary data.</text>
</comment>
<comment type="similarity">
    <text evidence="1">Belongs to the proline racemase family.</text>
</comment>
<evidence type="ECO:0000256" key="1">
    <source>
        <dbReference type="ARBA" id="ARBA00007529"/>
    </source>
</evidence>
<dbReference type="PANTHER" id="PTHR33442">
    <property type="entry name" value="TRANS-3-HYDROXY-L-PROLINE DEHYDRATASE"/>
    <property type="match status" value="1"/>
</dbReference>
<dbReference type="Proteomes" id="UP001501791">
    <property type="component" value="Unassembled WGS sequence"/>
</dbReference>
<dbReference type="Pfam" id="PF05544">
    <property type="entry name" value="Pro_racemase"/>
    <property type="match status" value="1"/>
</dbReference>
<dbReference type="RefSeq" id="WP_346035556.1">
    <property type="nucleotide sequence ID" value="NZ_BAAALY010000004.1"/>
</dbReference>